<evidence type="ECO:0000256" key="8">
    <source>
        <dbReference type="SAM" id="Phobius"/>
    </source>
</evidence>
<keyword evidence="2" id="KW-0813">Transport</keyword>
<feature type="transmembrane region" description="Helical" evidence="8">
    <location>
        <begin position="249"/>
        <end position="265"/>
    </location>
</feature>
<dbReference type="Pfam" id="PF02653">
    <property type="entry name" value="BPD_transp_2"/>
    <property type="match status" value="1"/>
</dbReference>
<feature type="transmembrane region" description="Helical" evidence="8">
    <location>
        <begin position="214"/>
        <end position="237"/>
    </location>
</feature>
<keyword evidence="7 8" id="KW-0472">Membrane</keyword>
<evidence type="ECO:0000256" key="7">
    <source>
        <dbReference type="ARBA" id="ARBA00023136"/>
    </source>
</evidence>
<dbReference type="GO" id="GO:0022857">
    <property type="term" value="F:transmembrane transporter activity"/>
    <property type="evidence" value="ECO:0007669"/>
    <property type="project" value="InterPro"/>
</dbReference>
<feature type="transmembrane region" description="Helical" evidence="8">
    <location>
        <begin position="43"/>
        <end position="62"/>
    </location>
</feature>
<dbReference type="EMBL" id="CP123386">
    <property type="protein sequence ID" value="XCC97003.1"/>
    <property type="molecule type" value="Genomic_DNA"/>
</dbReference>
<feature type="transmembrane region" description="Helical" evidence="8">
    <location>
        <begin position="126"/>
        <end position="145"/>
    </location>
</feature>
<keyword evidence="5 8" id="KW-0812">Transmembrane</keyword>
<sequence length="337" mass="34633">MRKLDGRLAILSVLVLALLAVGGIVSGGTYLSLFNLQSMATQVPEIGLLAIGVMLAMCSGNGGIDLSGIALANLSGVASGLLVAQVFDVNAAPWAFTLAFAAVAVAVGALGGLLNGLIISRLGITPILCTLGTQMLFTGLAVVLSDGRSVTIGSPDPLYELGNGVILGVPYSFLIFLGVALVLGAVLRFTPFGMRLMLTGANARAADYSGFPKAAIFTVTYTISGALAGLSGVIIAARNVNVKWDYGTSYLLIAILIAVMAGVRPEGGYGRVLCVVLSAIVLQLLSSLLNFIGLSNFVRDFAWGALLLAFLAVGRFQLIERLAAGITSARVPRASKG</sequence>
<dbReference type="CDD" id="cd06579">
    <property type="entry name" value="TM_PBP1_transp_AraH_like"/>
    <property type="match status" value="1"/>
</dbReference>
<evidence type="ECO:0000256" key="4">
    <source>
        <dbReference type="ARBA" id="ARBA00022519"/>
    </source>
</evidence>
<feature type="transmembrane region" description="Helical" evidence="8">
    <location>
        <begin position="93"/>
        <end position="114"/>
    </location>
</feature>
<geneLocation type="plasmid" evidence="9">
    <name>unnamed1</name>
</geneLocation>
<evidence type="ECO:0000256" key="2">
    <source>
        <dbReference type="ARBA" id="ARBA00022448"/>
    </source>
</evidence>
<accession>A0AAU8ARI9</accession>
<gene>
    <name evidence="9" type="ORF">PVT71_23225</name>
</gene>
<dbReference type="RefSeq" id="WP_353475894.1">
    <property type="nucleotide sequence ID" value="NZ_CP123386.1"/>
</dbReference>
<dbReference type="InterPro" id="IPR001851">
    <property type="entry name" value="ABC_transp_permease"/>
</dbReference>
<name>A0AAU8ARI9_9RHOB</name>
<keyword evidence="9" id="KW-0614">Plasmid</keyword>
<organism evidence="9">
    <name type="scientific">Alloyangia sp. H15</name>
    <dbReference type="NCBI Taxonomy" id="3029062"/>
    <lineage>
        <taxon>Bacteria</taxon>
        <taxon>Pseudomonadati</taxon>
        <taxon>Pseudomonadota</taxon>
        <taxon>Alphaproteobacteria</taxon>
        <taxon>Rhodobacterales</taxon>
        <taxon>Roseobacteraceae</taxon>
        <taxon>Alloyangia</taxon>
    </lineage>
</organism>
<evidence type="ECO:0000256" key="6">
    <source>
        <dbReference type="ARBA" id="ARBA00022989"/>
    </source>
</evidence>
<feature type="transmembrane region" description="Helical" evidence="8">
    <location>
        <begin position="272"/>
        <end position="295"/>
    </location>
</feature>
<reference evidence="9" key="1">
    <citation type="submission" date="2023-02" db="EMBL/GenBank/DDBJ databases">
        <title>Description and genomic characterization of Salipiger bruguierae sp. nov., isolated from the sediment of mangrove plant Bruguiera sexangula.</title>
        <authorList>
            <person name="Long M."/>
        </authorList>
    </citation>
    <scope>NUCLEOTIDE SEQUENCE</scope>
    <source>
        <strain evidence="9">H15</strain>
        <plasmid evidence="9">unnamed1</plasmid>
    </source>
</reference>
<keyword evidence="6 8" id="KW-1133">Transmembrane helix</keyword>
<feature type="transmembrane region" description="Helical" evidence="8">
    <location>
        <begin position="165"/>
        <end position="187"/>
    </location>
</feature>
<keyword evidence="4" id="KW-0997">Cell inner membrane</keyword>
<protein>
    <submittedName>
        <fullName evidence="9">ABC transporter permease</fullName>
    </submittedName>
</protein>
<feature type="transmembrane region" description="Helical" evidence="8">
    <location>
        <begin position="301"/>
        <end position="318"/>
    </location>
</feature>
<keyword evidence="3" id="KW-1003">Cell membrane</keyword>
<proteinExistence type="predicted"/>
<evidence type="ECO:0000256" key="3">
    <source>
        <dbReference type="ARBA" id="ARBA00022475"/>
    </source>
</evidence>
<evidence type="ECO:0000256" key="5">
    <source>
        <dbReference type="ARBA" id="ARBA00022692"/>
    </source>
</evidence>
<dbReference type="AlphaFoldDB" id="A0AAU8ARI9"/>
<dbReference type="GO" id="GO:0005886">
    <property type="term" value="C:plasma membrane"/>
    <property type="evidence" value="ECO:0007669"/>
    <property type="project" value="UniProtKB-SubCell"/>
</dbReference>
<feature type="transmembrane region" description="Helical" evidence="8">
    <location>
        <begin position="69"/>
        <end position="87"/>
    </location>
</feature>
<dbReference type="PANTHER" id="PTHR32196:SF21">
    <property type="entry name" value="ABC TRANSPORTER PERMEASE PROTEIN YPHD-RELATED"/>
    <property type="match status" value="1"/>
</dbReference>
<evidence type="ECO:0000313" key="9">
    <source>
        <dbReference type="EMBL" id="XCC97003.1"/>
    </source>
</evidence>
<dbReference type="PANTHER" id="PTHR32196">
    <property type="entry name" value="ABC TRANSPORTER PERMEASE PROTEIN YPHD-RELATED-RELATED"/>
    <property type="match status" value="1"/>
</dbReference>
<evidence type="ECO:0000256" key="1">
    <source>
        <dbReference type="ARBA" id="ARBA00004651"/>
    </source>
</evidence>
<comment type="subcellular location">
    <subcellularLocation>
        <location evidence="1">Cell membrane</location>
        <topology evidence="1">Multi-pass membrane protein</topology>
    </subcellularLocation>
</comment>